<dbReference type="PATRIC" id="fig|28092.6.peg.5738"/>
<dbReference type="RefSeq" id="WP_024904526.1">
    <property type="nucleotide sequence ID" value="NZ_CADFGU010000022.1"/>
</dbReference>
<dbReference type="AlphaFoldDB" id="A0A0F5JUC6"/>
<dbReference type="EMBL" id="LAQU01000057">
    <property type="protein sequence ID" value="KKB61224.1"/>
    <property type="molecule type" value="Genomic_DNA"/>
</dbReference>
<evidence type="ECO:0000259" key="1">
    <source>
        <dbReference type="Pfam" id="PF19647"/>
    </source>
</evidence>
<reference evidence="2 3" key="1">
    <citation type="submission" date="2015-03" db="EMBL/GenBank/DDBJ databases">
        <title>Draft Genome Sequence of Burkholderia andropogonis type strain ICMP2807, isolated from Sorghum bicolor.</title>
        <authorList>
            <person name="Lopes-Santos L."/>
            <person name="Castro D.B."/>
            <person name="Ottoboni L.M."/>
            <person name="Park D."/>
            <person name="Weirc B.S."/>
            <person name="Destefano S.A."/>
        </authorList>
    </citation>
    <scope>NUCLEOTIDE SEQUENCE [LARGE SCALE GENOMIC DNA]</scope>
    <source>
        <strain evidence="2 3">ICMP2807</strain>
    </source>
</reference>
<proteinExistence type="predicted"/>
<accession>A0A0F5JUC6</accession>
<sequence>MARIYQTSNMGEAHFRVNLSDRGTADLLVHRVNSYGLAHGDARWYITRDKQEADIWLYFTSLGMAQFKVCFVDSYGEAGWQRPHPLQGRLTR</sequence>
<dbReference type="Pfam" id="PF19647">
    <property type="entry name" value="Septknot"/>
    <property type="match status" value="1"/>
</dbReference>
<evidence type="ECO:0000313" key="3">
    <source>
        <dbReference type="Proteomes" id="UP000033618"/>
    </source>
</evidence>
<organism evidence="2 3">
    <name type="scientific">Robbsia andropogonis</name>
    <dbReference type="NCBI Taxonomy" id="28092"/>
    <lineage>
        <taxon>Bacteria</taxon>
        <taxon>Pseudomonadati</taxon>
        <taxon>Pseudomonadota</taxon>
        <taxon>Betaproteobacteria</taxon>
        <taxon>Burkholderiales</taxon>
        <taxon>Burkholderiaceae</taxon>
        <taxon>Robbsia</taxon>
    </lineage>
</organism>
<protein>
    <recommendedName>
        <fullName evidence="1">7(1) septoil knot domain-containing protein</fullName>
    </recommendedName>
</protein>
<gene>
    <name evidence="2" type="ORF">WM40_24425</name>
</gene>
<name>A0A0F5JUC6_9BURK</name>
<feature type="domain" description="7(1) septoil knot" evidence="1">
    <location>
        <begin position="1"/>
        <end position="81"/>
    </location>
</feature>
<evidence type="ECO:0000313" key="2">
    <source>
        <dbReference type="EMBL" id="KKB61224.1"/>
    </source>
</evidence>
<keyword evidence="3" id="KW-1185">Reference proteome</keyword>
<dbReference type="Proteomes" id="UP000033618">
    <property type="component" value="Unassembled WGS sequence"/>
</dbReference>
<dbReference type="InterPro" id="IPR046148">
    <property type="entry name" value="Septknot"/>
</dbReference>
<comment type="caution">
    <text evidence="2">The sequence shown here is derived from an EMBL/GenBank/DDBJ whole genome shotgun (WGS) entry which is preliminary data.</text>
</comment>
<dbReference type="OrthoDB" id="5954015at2"/>